<protein>
    <recommendedName>
        <fullName evidence="3">PPM-type phosphatase domain-containing protein</fullName>
    </recommendedName>
</protein>
<evidence type="ECO:0000313" key="2">
    <source>
        <dbReference type="Proteomes" id="UP000294933"/>
    </source>
</evidence>
<dbReference type="OrthoDB" id="1742491at2759"/>
<gene>
    <name evidence="1" type="ORF">BD410DRAFT_795943</name>
</gene>
<dbReference type="InterPro" id="IPR036457">
    <property type="entry name" value="PPM-type-like_dom_sf"/>
</dbReference>
<reference evidence="1 2" key="1">
    <citation type="submission" date="2018-06" db="EMBL/GenBank/DDBJ databases">
        <title>A transcriptomic atlas of mushroom development highlights an independent origin of complex multicellularity.</title>
        <authorList>
            <consortium name="DOE Joint Genome Institute"/>
            <person name="Krizsan K."/>
            <person name="Almasi E."/>
            <person name="Merenyi Z."/>
            <person name="Sahu N."/>
            <person name="Viragh M."/>
            <person name="Koszo T."/>
            <person name="Mondo S."/>
            <person name="Kiss B."/>
            <person name="Balint B."/>
            <person name="Kues U."/>
            <person name="Barry K."/>
            <person name="Hegedus J.C."/>
            <person name="Henrissat B."/>
            <person name="Johnson J."/>
            <person name="Lipzen A."/>
            <person name="Ohm R."/>
            <person name="Nagy I."/>
            <person name="Pangilinan J."/>
            <person name="Yan J."/>
            <person name="Xiong Y."/>
            <person name="Grigoriev I.V."/>
            <person name="Hibbett D.S."/>
            <person name="Nagy L.G."/>
        </authorList>
    </citation>
    <scope>NUCLEOTIDE SEQUENCE [LARGE SCALE GENOMIC DNA]</scope>
    <source>
        <strain evidence="1 2">SZMC22713</strain>
    </source>
</reference>
<organism evidence="1 2">
    <name type="scientific">Rickenella mellea</name>
    <dbReference type="NCBI Taxonomy" id="50990"/>
    <lineage>
        <taxon>Eukaryota</taxon>
        <taxon>Fungi</taxon>
        <taxon>Dikarya</taxon>
        <taxon>Basidiomycota</taxon>
        <taxon>Agaricomycotina</taxon>
        <taxon>Agaricomycetes</taxon>
        <taxon>Hymenochaetales</taxon>
        <taxon>Rickenellaceae</taxon>
        <taxon>Rickenella</taxon>
    </lineage>
</organism>
<dbReference type="Proteomes" id="UP000294933">
    <property type="component" value="Unassembled WGS sequence"/>
</dbReference>
<dbReference type="VEuPathDB" id="FungiDB:BD410DRAFT_795943"/>
<dbReference type="AlphaFoldDB" id="A0A4Y7PK90"/>
<sequence>MPGLYGVDRVVELYPKHCTVGRSRYLLYPETKPRYELAVSFSAKNTCRRWSPIEDRFTHIPNFGGKESQAYWGVFDGSGGPEIATMCKDELGQILLERLPPSAKTLPPPPPIEMEEQLQVNTLYYIMDIMPP</sequence>
<proteinExistence type="predicted"/>
<evidence type="ECO:0008006" key="3">
    <source>
        <dbReference type="Google" id="ProtNLM"/>
    </source>
</evidence>
<dbReference type="Gene3D" id="3.60.40.10">
    <property type="entry name" value="PPM-type phosphatase domain"/>
    <property type="match status" value="1"/>
</dbReference>
<keyword evidence="2" id="KW-1185">Reference proteome</keyword>
<accession>A0A4Y7PK90</accession>
<dbReference type="SUPFAM" id="SSF81606">
    <property type="entry name" value="PP2C-like"/>
    <property type="match status" value="1"/>
</dbReference>
<evidence type="ECO:0000313" key="1">
    <source>
        <dbReference type="EMBL" id="TDL15893.1"/>
    </source>
</evidence>
<dbReference type="EMBL" id="ML170258">
    <property type="protein sequence ID" value="TDL15893.1"/>
    <property type="molecule type" value="Genomic_DNA"/>
</dbReference>
<name>A0A4Y7PK90_9AGAM</name>